<accession>A0A951UQ09</accession>
<evidence type="ECO:0000256" key="3">
    <source>
        <dbReference type="RuleBase" id="RU000363"/>
    </source>
</evidence>
<dbReference type="PRINTS" id="PR00080">
    <property type="entry name" value="SDRFAMILY"/>
</dbReference>
<comment type="caution">
    <text evidence="4">The sequence shown here is derived from an EMBL/GenBank/DDBJ whole genome shotgun (WGS) entry which is preliminary data.</text>
</comment>
<comment type="similarity">
    <text evidence="1 3">Belongs to the short-chain dehydrogenases/reductases (SDR) family.</text>
</comment>
<dbReference type="InterPro" id="IPR036291">
    <property type="entry name" value="NAD(P)-bd_dom_sf"/>
</dbReference>
<sequence>MNIENNTILVTGGSTGIGFALAEQFLAANNNVIICGRRAEALLAAKQKLPKLQIRVADLNNVDQRNSLVEWTIGNFSNLNILVNNAGIEREFRVKNSSLADDFLNENEIETNLTAPIHLTFLLLPQLLKQREAAVINVSSGLGFVPIAVMPIYCATKAAMQSFSKSLRYQLKETNVKVFDVAPPLVETELHEKVGAKSSQPKGILPEQVAKKTLQAIRKDNYEIAIGLARVLQIASKIAPSQMFKIINQQASGE</sequence>
<dbReference type="GO" id="GO:0016020">
    <property type="term" value="C:membrane"/>
    <property type="evidence" value="ECO:0007669"/>
    <property type="project" value="TreeGrafter"/>
</dbReference>
<dbReference type="AlphaFoldDB" id="A0A951UQ09"/>
<dbReference type="InterPro" id="IPR020904">
    <property type="entry name" value="Sc_DH/Rdtase_CS"/>
</dbReference>
<reference evidence="4" key="2">
    <citation type="journal article" date="2022" name="Microbiol. Resour. Announc.">
        <title>Metagenome Sequencing to Explore Phylogenomics of Terrestrial Cyanobacteria.</title>
        <authorList>
            <person name="Ward R.D."/>
            <person name="Stajich J.E."/>
            <person name="Johansen J.R."/>
            <person name="Huntemann M."/>
            <person name="Clum A."/>
            <person name="Foster B."/>
            <person name="Foster B."/>
            <person name="Roux S."/>
            <person name="Palaniappan K."/>
            <person name="Varghese N."/>
            <person name="Mukherjee S."/>
            <person name="Reddy T.B.K."/>
            <person name="Daum C."/>
            <person name="Copeland A."/>
            <person name="Chen I.A."/>
            <person name="Ivanova N.N."/>
            <person name="Kyrpides N.C."/>
            <person name="Shapiro N."/>
            <person name="Eloe-Fadrosh E.A."/>
            <person name="Pietrasiak N."/>
        </authorList>
    </citation>
    <scope>NUCLEOTIDE SEQUENCE</scope>
    <source>
        <strain evidence="4">UHER 2000/2452</strain>
    </source>
</reference>
<dbReference type="EMBL" id="JAHHHD010000059">
    <property type="protein sequence ID" value="MBW4662137.1"/>
    <property type="molecule type" value="Genomic_DNA"/>
</dbReference>
<dbReference type="Gene3D" id="3.40.50.720">
    <property type="entry name" value="NAD(P)-binding Rossmann-like Domain"/>
    <property type="match status" value="1"/>
</dbReference>
<evidence type="ECO:0000256" key="2">
    <source>
        <dbReference type="ARBA" id="ARBA00023002"/>
    </source>
</evidence>
<evidence type="ECO:0000256" key="1">
    <source>
        <dbReference type="ARBA" id="ARBA00006484"/>
    </source>
</evidence>
<name>A0A951UQ09_9CYAN</name>
<keyword evidence="2" id="KW-0560">Oxidoreductase</keyword>
<dbReference type="PANTHER" id="PTHR44196">
    <property type="entry name" value="DEHYDROGENASE/REDUCTASE SDR FAMILY MEMBER 7B"/>
    <property type="match status" value="1"/>
</dbReference>
<evidence type="ECO:0000313" key="5">
    <source>
        <dbReference type="Proteomes" id="UP000757435"/>
    </source>
</evidence>
<dbReference type="Pfam" id="PF00106">
    <property type="entry name" value="adh_short"/>
    <property type="match status" value="1"/>
</dbReference>
<evidence type="ECO:0000313" key="4">
    <source>
        <dbReference type="EMBL" id="MBW4662137.1"/>
    </source>
</evidence>
<gene>
    <name evidence="4" type="ORF">KME15_26075</name>
</gene>
<dbReference type="Proteomes" id="UP000757435">
    <property type="component" value="Unassembled WGS sequence"/>
</dbReference>
<dbReference type="PANTHER" id="PTHR44196:SF1">
    <property type="entry name" value="DEHYDROGENASE_REDUCTASE SDR FAMILY MEMBER 7B"/>
    <property type="match status" value="1"/>
</dbReference>
<dbReference type="InterPro" id="IPR002347">
    <property type="entry name" value="SDR_fam"/>
</dbReference>
<proteinExistence type="inferred from homology"/>
<dbReference type="GO" id="GO:0016491">
    <property type="term" value="F:oxidoreductase activity"/>
    <property type="evidence" value="ECO:0007669"/>
    <property type="project" value="UniProtKB-KW"/>
</dbReference>
<organism evidence="4 5">
    <name type="scientific">Drouetiella hepatica Uher 2000/2452</name>
    <dbReference type="NCBI Taxonomy" id="904376"/>
    <lineage>
        <taxon>Bacteria</taxon>
        <taxon>Bacillati</taxon>
        <taxon>Cyanobacteriota</taxon>
        <taxon>Cyanophyceae</taxon>
        <taxon>Oculatellales</taxon>
        <taxon>Oculatellaceae</taxon>
        <taxon>Drouetiella</taxon>
    </lineage>
</organism>
<dbReference type="PRINTS" id="PR00081">
    <property type="entry name" value="GDHRDH"/>
</dbReference>
<protein>
    <submittedName>
        <fullName evidence="4">SDR family NAD(P)-dependent oxidoreductase</fullName>
    </submittedName>
</protein>
<reference evidence="4" key="1">
    <citation type="submission" date="2021-05" db="EMBL/GenBank/DDBJ databases">
        <authorList>
            <person name="Pietrasiak N."/>
            <person name="Ward R."/>
            <person name="Stajich J.E."/>
            <person name="Kurbessoian T."/>
        </authorList>
    </citation>
    <scope>NUCLEOTIDE SEQUENCE</scope>
    <source>
        <strain evidence="4">UHER 2000/2452</strain>
    </source>
</reference>
<dbReference type="PROSITE" id="PS00061">
    <property type="entry name" value="ADH_SHORT"/>
    <property type="match status" value="1"/>
</dbReference>
<dbReference type="SUPFAM" id="SSF51735">
    <property type="entry name" value="NAD(P)-binding Rossmann-fold domains"/>
    <property type="match status" value="1"/>
</dbReference>